<gene>
    <name evidence="2" type="ORF">DRW42_21395</name>
</gene>
<evidence type="ECO:0000256" key="1">
    <source>
        <dbReference type="SAM" id="Phobius"/>
    </source>
</evidence>
<comment type="caution">
    <text evidence="2">The sequence shown here is derived from an EMBL/GenBank/DDBJ whole genome shotgun (WGS) entry which is preliminary data.</text>
</comment>
<keyword evidence="1" id="KW-0812">Transmembrane</keyword>
<dbReference type="OrthoDB" id="9765175at2"/>
<dbReference type="EMBL" id="QNQU01000021">
    <property type="protein sequence ID" value="RBQ03564.1"/>
    <property type="molecule type" value="Genomic_DNA"/>
</dbReference>
<dbReference type="RefSeq" id="WP_113950878.1">
    <property type="nucleotide sequence ID" value="NZ_QNQU01000021.1"/>
</dbReference>
<evidence type="ECO:0000313" key="3">
    <source>
        <dbReference type="Proteomes" id="UP000252081"/>
    </source>
</evidence>
<organism evidence="2 3">
    <name type="scientific">Pedobacter miscanthi</name>
    <dbReference type="NCBI Taxonomy" id="2259170"/>
    <lineage>
        <taxon>Bacteria</taxon>
        <taxon>Pseudomonadati</taxon>
        <taxon>Bacteroidota</taxon>
        <taxon>Sphingobacteriia</taxon>
        <taxon>Sphingobacteriales</taxon>
        <taxon>Sphingobacteriaceae</taxon>
        <taxon>Pedobacter</taxon>
    </lineage>
</organism>
<name>A0A366KR03_9SPHI</name>
<feature type="transmembrane region" description="Helical" evidence="1">
    <location>
        <begin position="110"/>
        <end position="132"/>
    </location>
</feature>
<evidence type="ECO:0008006" key="4">
    <source>
        <dbReference type="Google" id="ProtNLM"/>
    </source>
</evidence>
<dbReference type="Proteomes" id="UP000252081">
    <property type="component" value="Unassembled WGS sequence"/>
</dbReference>
<reference evidence="2 3" key="1">
    <citation type="submission" date="2018-07" db="EMBL/GenBank/DDBJ databases">
        <title>A draft genome of a endophytic bacteria, a new species of Pedobacter.</title>
        <authorList>
            <person name="Zhang Z.D."/>
            <person name="Chen Z.J."/>
        </authorList>
    </citation>
    <scope>NUCLEOTIDE SEQUENCE [LARGE SCALE GENOMIC DNA]</scope>
    <source>
        <strain evidence="2 3">RS10</strain>
    </source>
</reference>
<dbReference type="Gene3D" id="3.40.50.2000">
    <property type="entry name" value="Glycogen Phosphorylase B"/>
    <property type="match status" value="2"/>
</dbReference>
<keyword evidence="3" id="KW-1185">Reference proteome</keyword>
<protein>
    <recommendedName>
        <fullName evidence="4">Glycosyl transferase family 1 domain-containing protein</fullName>
    </recommendedName>
</protein>
<dbReference type="SUPFAM" id="SSF53756">
    <property type="entry name" value="UDP-Glycosyltransferase/glycogen phosphorylase"/>
    <property type="match status" value="1"/>
</dbReference>
<accession>A0A366KR03</accession>
<keyword evidence="1" id="KW-1133">Transmembrane helix</keyword>
<evidence type="ECO:0000313" key="2">
    <source>
        <dbReference type="EMBL" id="RBQ03564.1"/>
    </source>
</evidence>
<feature type="transmembrane region" description="Helical" evidence="1">
    <location>
        <begin position="67"/>
        <end position="90"/>
    </location>
</feature>
<sequence>MDILWITKVHSAKYTGGTKVSYNYLEELGKTNNVRVHSLKNDTSEPDQSLYSFYRTLFKIKKNKYDLVFFDDHFSFISIFFLGHQTISFYHGNWPKLMFTSPIYFLKGLYLFPLYLLGMLSTKLTIFVNPYYEKLLGRFCRNKLTLLNPISKIYKRKSLNNQDLAGIKKIVLVGNLDNRKYSNLIKFLDWLEINKYGERFSFDVFGATADKSIEDELRSRQVNLKGFAKEIDYSTYDYHMSCSKAENLPLSLFEALISGVPSVYPKEKNYLDFENESGVLLYSTFDEALSYLNMDITEFPTGSFVPRNYQENIKKILSKLKDEI</sequence>
<dbReference type="AlphaFoldDB" id="A0A366KR03"/>
<proteinExistence type="predicted"/>
<keyword evidence="1" id="KW-0472">Membrane</keyword>